<keyword evidence="1" id="KW-0472">Membrane</keyword>
<keyword evidence="4" id="KW-1185">Reference proteome</keyword>
<dbReference type="RefSeq" id="WP_198092668.1">
    <property type="nucleotide sequence ID" value="NZ_JAEDAQ010000007.1"/>
</dbReference>
<dbReference type="Gene3D" id="3.40.50.720">
    <property type="entry name" value="NAD(P)-binding Rossmann-like Domain"/>
    <property type="match status" value="1"/>
</dbReference>
<organism evidence="3 4">
    <name type="scientific">Staphylococcus felis</name>
    <dbReference type="NCBI Taxonomy" id="46127"/>
    <lineage>
        <taxon>Bacteria</taxon>
        <taxon>Bacillati</taxon>
        <taxon>Bacillota</taxon>
        <taxon>Bacilli</taxon>
        <taxon>Bacillales</taxon>
        <taxon>Staphylococcaceae</taxon>
        <taxon>Staphylococcus</taxon>
    </lineage>
</organism>
<dbReference type="EMBL" id="JAEDAQ010000007">
    <property type="protein sequence ID" value="MBH9580812.1"/>
    <property type="molecule type" value="Genomic_DNA"/>
</dbReference>
<keyword evidence="1" id="KW-0812">Transmembrane</keyword>
<dbReference type="Pfam" id="PF13460">
    <property type="entry name" value="NAD_binding_10"/>
    <property type="match status" value="1"/>
</dbReference>
<evidence type="ECO:0000313" key="3">
    <source>
        <dbReference type="EMBL" id="MBH9580812.1"/>
    </source>
</evidence>
<dbReference type="SUPFAM" id="SSF51735">
    <property type="entry name" value="NAD(P)-binding Rossmann-fold domains"/>
    <property type="match status" value="1"/>
</dbReference>
<gene>
    <name evidence="3" type="ORF">I9026_05435</name>
</gene>
<keyword evidence="1" id="KW-1133">Transmembrane helix</keyword>
<protein>
    <submittedName>
        <fullName evidence="3">NAD(P)H-binding protein</fullName>
    </submittedName>
</protein>
<name>A0ABS0QPJ0_9STAP</name>
<evidence type="ECO:0000256" key="1">
    <source>
        <dbReference type="SAM" id="Phobius"/>
    </source>
</evidence>
<dbReference type="InterPro" id="IPR036291">
    <property type="entry name" value="NAD(P)-bd_dom_sf"/>
</dbReference>
<evidence type="ECO:0000259" key="2">
    <source>
        <dbReference type="Pfam" id="PF13460"/>
    </source>
</evidence>
<feature type="domain" description="NAD(P)-binding" evidence="2">
    <location>
        <begin position="9"/>
        <end position="124"/>
    </location>
</feature>
<proteinExistence type="predicted"/>
<dbReference type="InterPro" id="IPR016040">
    <property type="entry name" value="NAD(P)-bd_dom"/>
</dbReference>
<accession>A0ABS0QPJ0</accession>
<sequence length="306" mass="35481">MNVKVLLAGVTGYIGQSLVASLASDYTLYTISKYPKRQKQPDVNWIRGDIYNYSDVLNAMNGIDVAVFYIDPTKHSAKMTRALARELNLIAADNFARAAFTQNVKEILYISGSKFDHETVSQLRAYGTPVRTTSKKMNRPHISVEFQVAKHNDIRIVHHIPKPLDWGLEQVIDQFVKWLTQTKGTRLVAYKKGNEIKVYQKKKGKLLAIFRIESIDEKLYRLVMVKGRLSRSVAGKNTIIEFRHIPQTNWVMIHLFDYVPRVIWPIAYFIQVPYLIMLIRGFDTKCRIQTYQERLQKGENLHYTKD</sequence>
<dbReference type="Proteomes" id="UP000597038">
    <property type="component" value="Unassembled WGS sequence"/>
</dbReference>
<feature type="transmembrane region" description="Helical" evidence="1">
    <location>
        <begin position="262"/>
        <end position="282"/>
    </location>
</feature>
<evidence type="ECO:0000313" key="4">
    <source>
        <dbReference type="Proteomes" id="UP000597038"/>
    </source>
</evidence>
<reference evidence="3 4" key="1">
    <citation type="submission" date="2020-12" db="EMBL/GenBank/DDBJ databases">
        <title>Genomic analysis of Staphylococcus felis from a cat with skin infection.</title>
        <authorList>
            <person name="Aslantas O."/>
            <person name="Keskin O."/>
            <person name="Buyukaltay K."/>
            <person name="Gullu Yucetepe A."/>
        </authorList>
    </citation>
    <scope>NUCLEOTIDE SEQUENCE [LARGE SCALE GENOMIC DNA]</scope>
    <source>
        <strain evidence="3 4">HARRANVET</strain>
    </source>
</reference>
<comment type="caution">
    <text evidence="3">The sequence shown here is derived from an EMBL/GenBank/DDBJ whole genome shotgun (WGS) entry which is preliminary data.</text>
</comment>